<reference evidence="15" key="1">
    <citation type="journal article" date="2019" name="Int. J. Syst. Evol. Microbiol.">
        <title>The Global Catalogue of Microorganisms (GCM) 10K type strain sequencing project: providing services to taxonomists for standard genome sequencing and annotation.</title>
        <authorList>
            <consortium name="The Broad Institute Genomics Platform"/>
            <consortium name="The Broad Institute Genome Sequencing Center for Infectious Disease"/>
            <person name="Wu L."/>
            <person name="Ma J."/>
        </authorList>
    </citation>
    <scope>NUCLEOTIDE SEQUENCE [LARGE SCALE GENOMIC DNA]</scope>
    <source>
        <strain evidence="15">JCM 16928</strain>
    </source>
</reference>
<dbReference type="Gene3D" id="3.30.565.10">
    <property type="entry name" value="Histidine kinase-like ATPase, C-terminal domain"/>
    <property type="match status" value="1"/>
</dbReference>
<dbReference type="PRINTS" id="PR00344">
    <property type="entry name" value="BCTRLSENSOR"/>
</dbReference>
<dbReference type="SUPFAM" id="SSF158472">
    <property type="entry name" value="HAMP domain-like"/>
    <property type="match status" value="1"/>
</dbReference>
<evidence type="ECO:0000256" key="7">
    <source>
        <dbReference type="ARBA" id="ARBA00022777"/>
    </source>
</evidence>
<evidence type="ECO:0000256" key="10">
    <source>
        <dbReference type="ARBA" id="ARBA00023136"/>
    </source>
</evidence>
<dbReference type="RefSeq" id="WP_344846774.1">
    <property type="nucleotide sequence ID" value="NZ_BAABAA010000011.1"/>
</dbReference>
<gene>
    <name evidence="14" type="ORF">GCM10022235_64090</name>
</gene>
<evidence type="ECO:0000256" key="6">
    <source>
        <dbReference type="ARBA" id="ARBA00022692"/>
    </source>
</evidence>
<dbReference type="PROSITE" id="PS50109">
    <property type="entry name" value="HIS_KIN"/>
    <property type="match status" value="1"/>
</dbReference>
<evidence type="ECO:0000313" key="14">
    <source>
        <dbReference type="EMBL" id="GAA3584791.1"/>
    </source>
</evidence>
<feature type="domain" description="Histidine kinase" evidence="12">
    <location>
        <begin position="250"/>
        <end position="459"/>
    </location>
</feature>
<dbReference type="SMART" id="SM00304">
    <property type="entry name" value="HAMP"/>
    <property type="match status" value="1"/>
</dbReference>
<dbReference type="InterPro" id="IPR036097">
    <property type="entry name" value="HisK_dim/P_sf"/>
</dbReference>
<dbReference type="CDD" id="cd06225">
    <property type="entry name" value="HAMP"/>
    <property type="match status" value="1"/>
</dbReference>
<keyword evidence="9" id="KW-0902">Two-component regulatory system</keyword>
<dbReference type="Pfam" id="PF00672">
    <property type="entry name" value="HAMP"/>
    <property type="match status" value="1"/>
</dbReference>
<dbReference type="SMART" id="SM00387">
    <property type="entry name" value="HATPase_c"/>
    <property type="match status" value="1"/>
</dbReference>
<keyword evidence="14" id="KW-0547">Nucleotide-binding</keyword>
<dbReference type="CDD" id="cd00082">
    <property type="entry name" value="HisKA"/>
    <property type="match status" value="1"/>
</dbReference>
<dbReference type="EC" id="2.7.13.3" evidence="3"/>
<dbReference type="SMART" id="SM00388">
    <property type="entry name" value="HisKA"/>
    <property type="match status" value="1"/>
</dbReference>
<evidence type="ECO:0000256" key="5">
    <source>
        <dbReference type="ARBA" id="ARBA00022679"/>
    </source>
</evidence>
<dbReference type="PANTHER" id="PTHR45436:SF5">
    <property type="entry name" value="SENSOR HISTIDINE KINASE TRCS"/>
    <property type="match status" value="1"/>
</dbReference>
<comment type="catalytic activity">
    <reaction evidence="1">
        <text>ATP + protein L-histidine = ADP + protein N-phospho-L-histidine.</text>
        <dbReference type="EC" id="2.7.13.3"/>
    </reaction>
</comment>
<keyword evidence="5" id="KW-0808">Transferase</keyword>
<evidence type="ECO:0000256" key="8">
    <source>
        <dbReference type="ARBA" id="ARBA00022989"/>
    </source>
</evidence>
<dbReference type="InterPro" id="IPR036890">
    <property type="entry name" value="HATPase_C_sf"/>
</dbReference>
<comment type="caution">
    <text evidence="14">The sequence shown here is derived from an EMBL/GenBank/DDBJ whole genome shotgun (WGS) entry which is preliminary data.</text>
</comment>
<evidence type="ECO:0000259" key="12">
    <source>
        <dbReference type="PROSITE" id="PS50109"/>
    </source>
</evidence>
<accession>A0ABP6YKN8</accession>
<keyword evidence="7" id="KW-0418">Kinase</keyword>
<dbReference type="GO" id="GO:0005524">
    <property type="term" value="F:ATP binding"/>
    <property type="evidence" value="ECO:0007669"/>
    <property type="project" value="UniProtKB-KW"/>
</dbReference>
<dbReference type="SUPFAM" id="SSF55874">
    <property type="entry name" value="ATPase domain of HSP90 chaperone/DNA topoisomerase II/histidine kinase"/>
    <property type="match status" value="1"/>
</dbReference>
<dbReference type="Pfam" id="PF02518">
    <property type="entry name" value="HATPase_c"/>
    <property type="match status" value="1"/>
</dbReference>
<dbReference type="Pfam" id="PF00512">
    <property type="entry name" value="HisKA"/>
    <property type="match status" value="1"/>
</dbReference>
<feature type="domain" description="HAMP" evidence="13">
    <location>
        <begin position="189"/>
        <end position="242"/>
    </location>
</feature>
<name>A0ABP6YKN8_9ACTN</name>
<dbReference type="EMBL" id="BAABAA010000011">
    <property type="protein sequence ID" value="GAA3584791.1"/>
    <property type="molecule type" value="Genomic_DNA"/>
</dbReference>
<dbReference type="InterPro" id="IPR004358">
    <property type="entry name" value="Sig_transdc_His_kin-like_C"/>
</dbReference>
<dbReference type="Proteomes" id="UP001501222">
    <property type="component" value="Unassembled WGS sequence"/>
</dbReference>
<dbReference type="PANTHER" id="PTHR45436">
    <property type="entry name" value="SENSOR HISTIDINE KINASE YKOH"/>
    <property type="match status" value="1"/>
</dbReference>
<evidence type="ECO:0000256" key="4">
    <source>
        <dbReference type="ARBA" id="ARBA00022553"/>
    </source>
</evidence>
<dbReference type="InterPro" id="IPR003594">
    <property type="entry name" value="HATPase_dom"/>
</dbReference>
<evidence type="ECO:0000256" key="2">
    <source>
        <dbReference type="ARBA" id="ARBA00004236"/>
    </source>
</evidence>
<evidence type="ECO:0000256" key="11">
    <source>
        <dbReference type="SAM" id="Phobius"/>
    </source>
</evidence>
<evidence type="ECO:0000256" key="9">
    <source>
        <dbReference type="ARBA" id="ARBA00023012"/>
    </source>
</evidence>
<dbReference type="PROSITE" id="PS50885">
    <property type="entry name" value="HAMP"/>
    <property type="match status" value="1"/>
</dbReference>
<proteinExistence type="predicted"/>
<keyword evidence="14" id="KW-0067">ATP-binding</keyword>
<evidence type="ECO:0000256" key="1">
    <source>
        <dbReference type="ARBA" id="ARBA00000085"/>
    </source>
</evidence>
<dbReference type="InterPro" id="IPR003660">
    <property type="entry name" value="HAMP_dom"/>
</dbReference>
<keyword evidence="4" id="KW-0597">Phosphoprotein</keyword>
<keyword evidence="8 11" id="KW-1133">Transmembrane helix</keyword>
<comment type="subcellular location">
    <subcellularLocation>
        <location evidence="2">Cell membrane</location>
    </subcellularLocation>
</comment>
<keyword evidence="6 11" id="KW-0812">Transmembrane</keyword>
<dbReference type="Gene3D" id="1.10.287.130">
    <property type="match status" value="1"/>
</dbReference>
<protein>
    <recommendedName>
        <fullName evidence="3">histidine kinase</fullName>
        <ecNumber evidence="3">2.7.13.3</ecNumber>
    </recommendedName>
</protein>
<dbReference type="InterPro" id="IPR003661">
    <property type="entry name" value="HisK_dim/P_dom"/>
</dbReference>
<feature type="transmembrane region" description="Helical" evidence="11">
    <location>
        <begin position="18"/>
        <end position="39"/>
    </location>
</feature>
<dbReference type="Gene3D" id="6.10.340.10">
    <property type="match status" value="1"/>
</dbReference>
<dbReference type="InterPro" id="IPR005467">
    <property type="entry name" value="His_kinase_dom"/>
</dbReference>
<dbReference type="SUPFAM" id="SSF47384">
    <property type="entry name" value="Homodimeric domain of signal transducing histidine kinase"/>
    <property type="match status" value="1"/>
</dbReference>
<evidence type="ECO:0000256" key="3">
    <source>
        <dbReference type="ARBA" id="ARBA00012438"/>
    </source>
</evidence>
<evidence type="ECO:0000259" key="13">
    <source>
        <dbReference type="PROSITE" id="PS50885"/>
    </source>
</evidence>
<keyword evidence="10 11" id="KW-0472">Membrane</keyword>
<keyword evidence="15" id="KW-1185">Reference proteome</keyword>
<feature type="transmembrane region" description="Helical" evidence="11">
    <location>
        <begin position="168"/>
        <end position="188"/>
    </location>
</feature>
<organism evidence="14 15">
    <name type="scientific">Kribbella ginsengisoli</name>
    <dbReference type="NCBI Taxonomy" id="363865"/>
    <lineage>
        <taxon>Bacteria</taxon>
        <taxon>Bacillati</taxon>
        <taxon>Actinomycetota</taxon>
        <taxon>Actinomycetes</taxon>
        <taxon>Propionibacteriales</taxon>
        <taxon>Kribbellaceae</taxon>
        <taxon>Kribbella</taxon>
    </lineage>
</organism>
<sequence length="459" mass="48949">MWAPALVRRSGVRARSTAAALLVVAAALAIGAAVLLLLLQRTLITSVVDQAQSRAFDVAGQVSEEGEAGLAKELIENTRVTQLIQVVNAQGKVVASSSPKAAAEPLTQSRPPVDQAVEDEVGRMPLLDDDSPYLIVARGTEFQGVRYTVVVASSVETQRDTVTTVTTYLLIGFPLLLVLVGVATWMLVGRALRPVERIRARVHGIGVGQLADRVPVPAAGDEIARLAVTMNEMLDRLQSGQETQRRFVADASHELRSPIASLMAALDVVEADETGQSARELHQVMQAETERMRRLVEDLLLLAKADDTGLRIQRTDVDLDDLVGIELRRLRAANGVAVEAVVPPVRVSGDAAKLSQVLRNLADNAVQAAHGKVRFTLSEEAGTATVTVEDDGDGIPPEERSRVFERFVRLDASRARGSGGSGLGLAIVREVVRGHGGTVEVTESPLGGARFVVRLPVAG</sequence>
<dbReference type="InterPro" id="IPR050428">
    <property type="entry name" value="TCS_sensor_his_kinase"/>
</dbReference>
<evidence type="ECO:0000313" key="15">
    <source>
        <dbReference type="Proteomes" id="UP001501222"/>
    </source>
</evidence>